<gene>
    <name evidence="1" type="ORF">GCM10010840_35520</name>
</gene>
<name>A0ABQ2GGI7_9DEIO</name>
<protein>
    <submittedName>
        <fullName evidence="1">Uncharacterized protein</fullName>
    </submittedName>
</protein>
<dbReference type="SUPFAM" id="SSF46966">
    <property type="entry name" value="Spectrin repeat"/>
    <property type="match status" value="1"/>
</dbReference>
<evidence type="ECO:0000313" key="1">
    <source>
        <dbReference type="EMBL" id="GGL94407.1"/>
    </source>
</evidence>
<accession>A0ABQ2GGI7</accession>
<sequence length="165" mass="19081">MQDFDYQNASAQLSLSLTFDLSRGQDFTLPNLKLPQTLKDAVVLLDKHQKLHNDLSARWETIRKRSKEVDAQLRLRPAASPIIEVRRQALWQARLHVRDEPTVKHLYEADLEVNKVDTDFSHCSGGCIADEFIRKARTSKEHHALCNAAMTTQHDKWRSAMHRLK</sequence>
<keyword evidence="2" id="KW-1185">Reference proteome</keyword>
<reference evidence="2" key="1">
    <citation type="journal article" date="2019" name="Int. J. Syst. Evol. Microbiol.">
        <title>The Global Catalogue of Microorganisms (GCM) 10K type strain sequencing project: providing services to taxonomists for standard genome sequencing and annotation.</title>
        <authorList>
            <consortium name="The Broad Institute Genomics Platform"/>
            <consortium name="The Broad Institute Genome Sequencing Center for Infectious Disease"/>
            <person name="Wu L."/>
            <person name="Ma J."/>
        </authorList>
    </citation>
    <scope>NUCLEOTIDE SEQUENCE [LARGE SCALE GENOMIC DNA]</scope>
    <source>
        <strain evidence="2">JCM 15442</strain>
    </source>
</reference>
<dbReference type="EMBL" id="BMOL01000033">
    <property type="protein sequence ID" value="GGL94407.1"/>
    <property type="molecule type" value="Genomic_DNA"/>
</dbReference>
<dbReference type="Proteomes" id="UP000639973">
    <property type="component" value="Unassembled WGS sequence"/>
</dbReference>
<comment type="caution">
    <text evidence="1">The sequence shown here is derived from an EMBL/GenBank/DDBJ whole genome shotgun (WGS) entry which is preliminary data.</text>
</comment>
<proteinExistence type="predicted"/>
<organism evidence="1 2">
    <name type="scientific">Deinococcus aerolatus</name>
    <dbReference type="NCBI Taxonomy" id="522487"/>
    <lineage>
        <taxon>Bacteria</taxon>
        <taxon>Thermotogati</taxon>
        <taxon>Deinococcota</taxon>
        <taxon>Deinococci</taxon>
        <taxon>Deinococcales</taxon>
        <taxon>Deinococcaceae</taxon>
        <taxon>Deinococcus</taxon>
    </lineage>
</organism>
<evidence type="ECO:0000313" key="2">
    <source>
        <dbReference type="Proteomes" id="UP000639973"/>
    </source>
</evidence>